<reference evidence="1" key="1">
    <citation type="submission" date="2020-03" db="EMBL/GenBank/DDBJ databases">
        <title>Castanea mollissima Vanexum genome sequencing.</title>
        <authorList>
            <person name="Staton M."/>
        </authorList>
    </citation>
    <scope>NUCLEOTIDE SEQUENCE</scope>
    <source>
        <tissue evidence="1">Leaf</tissue>
    </source>
</reference>
<proteinExistence type="predicted"/>
<dbReference type="Proteomes" id="UP000737018">
    <property type="component" value="Unassembled WGS sequence"/>
</dbReference>
<evidence type="ECO:0000313" key="1">
    <source>
        <dbReference type="EMBL" id="KAF3958882.1"/>
    </source>
</evidence>
<keyword evidence="2" id="KW-1185">Reference proteome</keyword>
<sequence>MTSIGSRHLLIGGFDGKSNFGNLWWLVPEEDPIAKQFTAPPPKDIPENKDVTIANNNVQSALETVEALRDHWRKAIPSDRANDGSDLDSADAGLLGKDAYRFYHIKNASQECR</sequence>
<dbReference type="EMBL" id="JRKL02002456">
    <property type="protein sequence ID" value="KAF3958882.1"/>
    <property type="molecule type" value="Genomic_DNA"/>
</dbReference>
<comment type="caution">
    <text evidence="1">The sequence shown here is derived from an EMBL/GenBank/DDBJ whole genome shotgun (WGS) entry which is preliminary data.</text>
</comment>
<gene>
    <name evidence="1" type="ORF">CMV_016250</name>
</gene>
<accession>A0A8J4QUQ7</accession>
<dbReference type="AlphaFoldDB" id="A0A8J4QUQ7"/>
<organism evidence="1 2">
    <name type="scientific">Castanea mollissima</name>
    <name type="common">Chinese chestnut</name>
    <dbReference type="NCBI Taxonomy" id="60419"/>
    <lineage>
        <taxon>Eukaryota</taxon>
        <taxon>Viridiplantae</taxon>
        <taxon>Streptophyta</taxon>
        <taxon>Embryophyta</taxon>
        <taxon>Tracheophyta</taxon>
        <taxon>Spermatophyta</taxon>
        <taxon>Magnoliopsida</taxon>
        <taxon>eudicotyledons</taxon>
        <taxon>Gunneridae</taxon>
        <taxon>Pentapetalae</taxon>
        <taxon>rosids</taxon>
        <taxon>fabids</taxon>
        <taxon>Fagales</taxon>
        <taxon>Fagaceae</taxon>
        <taxon>Castanea</taxon>
    </lineage>
</organism>
<evidence type="ECO:0000313" key="2">
    <source>
        <dbReference type="Proteomes" id="UP000737018"/>
    </source>
</evidence>
<name>A0A8J4QUQ7_9ROSI</name>
<protein>
    <submittedName>
        <fullName evidence="1">Uncharacterized protein</fullName>
    </submittedName>
</protein>
<dbReference type="OrthoDB" id="10251809at2759"/>